<dbReference type="PANTHER" id="PTHR30561:SF9">
    <property type="entry name" value="4-AMINO-4-DEOXY-L-ARABINOSE-PHOSPHOUNDECAPRENOL FLIPPASE SUBUNIT ARNF-RELATED"/>
    <property type="match status" value="1"/>
</dbReference>
<evidence type="ECO:0000256" key="8">
    <source>
        <dbReference type="ARBA" id="ARBA00022989"/>
    </source>
</evidence>
<evidence type="ECO:0000313" key="13">
    <source>
        <dbReference type="EMBL" id="KKR12039.1"/>
    </source>
</evidence>
<evidence type="ECO:0000259" key="12">
    <source>
        <dbReference type="Pfam" id="PF00892"/>
    </source>
</evidence>
<dbReference type="Proteomes" id="UP000034665">
    <property type="component" value="Unassembled WGS sequence"/>
</dbReference>
<protein>
    <recommendedName>
        <fullName evidence="12">EamA domain-containing protein</fullName>
    </recommendedName>
</protein>
<evidence type="ECO:0000256" key="9">
    <source>
        <dbReference type="ARBA" id="ARBA00023098"/>
    </source>
</evidence>
<evidence type="ECO:0000256" key="4">
    <source>
        <dbReference type="ARBA" id="ARBA00022519"/>
    </source>
</evidence>
<evidence type="ECO:0000256" key="1">
    <source>
        <dbReference type="ARBA" id="ARBA00004651"/>
    </source>
</evidence>
<evidence type="ECO:0000256" key="5">
    <source>
        <dbReference type="ARBA" id="ARBA00022556"/>
    </source>
</evidence>
<evidence type="ECO:0000256" key="11">
    <source>
        <dbReference type="SAM" id="Phobius"/>
    </source>
</evidence>
<dbReference type="GO" id="GO:0022857">
    <property type="term" value="F:transmembrane transporter activity"/>
    <property type="evidence" value="ECO:0007669"/>
    <property type="project" value="InterPro"/>
</dbReference>
<dbReference type="InterPro" id="IPR037185">
    <property type="entry name" value="EmrE-like"/>
</dbReference>
<proteinExistence type="predicted"/>
<evidence type="ECO:0000256" key="6">
    <source>
        <dbReference type="ARBA" id="ARBA00022692"/>
    </source>
</evidence>
<reference evidence="13 14" key="1">
    <citation type="journal article" date="2015" name="Nature">
        <title>rRNA introns, odd ribosomes, and small enigmatic genomes across a large radiation of phyla.</title>
        <authorList>
            <person name="Brown C.T."/>
            <person name="Hug L.A."/>
            <person name="Thomas B.C."/>
            <person name="Sharon I."/>
            <person name="Castelle C.J."/>
            <person name="Singh A."/>
            <person name="Wilkins M.J."/>
            <person name="Williams K.H."/>
            <person name="Banfield J.F."/>
        </authorList>
    </citation>
    <scope>NUCLEOTIDE SEQUENCE [LARGE SCALE GENOMIC DNA]</scope>
</reference>
<evidence type="ECO:0000313" key="14">
    <source>
        <dbReference type="Proteomes" id="UP000034665"/>
    </source>
</evidence>
<dbReference type="EMBL" id="LBWR01000004">
    <property type="protein sequence ID" value="KKR12039.1"/>
    <property type="molecule type" value="Genomic_DNA"/>
</dbReference>
<keyword evidence="7" id="KW-0448">Lipopolysaccharide biosynthesis</keyword>
<keyword evidence="5" id="KW-0441">Lipid A biosynthesis</keyword>
<feature type="domain" description="EamA" evidence="12">
    <location>
        <begin position="35"/>
        <end position="113"/>
    </location>
</feature>
<dbReference type="GO" id="GO:0005886">
    <property type="term" value="C:plasma membrane"/>
    <property type="evidence" value="ECO:0007669"/>
    <property type="project" value="UniProtKB-SubCell"/>
</dbReference>
<gene>
    <name evidence="13" type="ORF">UT41_C0004G0006</name>
</gene>
<dbReference type="AlphaFoldDB" id="A0A0G0N790"/>
<evidence type="ECO:0000256" key="7">
    <source>
        <dbReference type="ARBA" id="ARBA00022985"/>
    </source>
</evidence>
<keyword evidence="4" id="KW-0997">Cell inner membrane</keyword>
<dbReference type="Pfam" id="PF00892">
    <property type="entry name" value="EamA"/>
    <property type="match status" value="1"/>
</dbReference>
<evidence type="ECO:0000256" key="3">
    <source>
        <dbReference type="ARBA" id="ARBA00022516"/>
    </source>
</evidence>
<keyword evidence="6 11" id="KW-0812">Transmembrane</keyword>
<keyword evidence="3" id="KW-0444">Lipid biosynthesis</keyword>
<keyword evidence="9" id="KW-0443">Lipid metabolism</keyword>
<feature type="transmembrane region" description="Helical" evidence="11">
    <location>
        <begin position="70"/>
        <end position="90"/>
    </location>
</feature>
<keyword evidence="2" id="KW-1003">Cell membrane</keyword>
<dbReference type="InterPro" id="IPR000390">
    <property type="entry name" value="Small_drug/metabolite_transptr"/>
</dbReference>
<feature type="transmembrane region" description="Helical" evidence="11">
    <location>
        <begin position="44"/>
        <end position="63"/>
    </location>
</feature>
<comment type="subcellular location">
    <subcellularLocation>
        <location evidence="1">Cell membrane</location>
        <topology evidence="1">Multi-pass membrane protein</topology>
    </subcellularLocation>
</comment>
<dbReference type="STRING" id="1619013.UT41_C0004G0006"/>
<keyword evidence="10 11" id="KW-0472">Membrane</keyword>
<comment type="caution">
    <text evidence="13">The sequence shown here is derived from an EMBL/GenBank/DDBJ whole genome shotgun (WGS) entry which is preliminary data.</text>
</comment>
<dbReference type="SUPFAM" id="SSF103481">
    <property type="entry name" value="Multidrug resistance efflux transporter EmrE"/>
    <property type="match status" value="1"/>
</dbReference>
<evidence type="ECO:0000256" key="2">
    <source>
        <dbReference type="ARBA" id="ARBA00022475"/>
    </source>
</evidence>
<accession>A0A0G0N790</accession>
<keyword evidence="8 11" id="KW-1133">Transmembrane helix</keyword>
<organism evidence="13 14">
    <name type="scientific">Candidatus Wolfebacteria bacterium GW2011_GWC2_39_22</name>
    <dbReference type="NCBI Taxonomy" id="1619013"/>
    <lineage>
        <taxon>Bacteria</taxon>
        <taxon>Candidatus Wolfeibacteriota</taxon>
    </lineage>
</organism>
<name>A0A0G0N790_9BACT</name>
<sequence length="115" mass="12944">MPYLLLTINIALMSIGQLLFKQAANFLNDNEQLNFLMKYILNPWFYGAVFSFALSTFVWVKILTQMKLSVAYPVLSISYILTTIGAILLFGEKFSAINFFGILCIMVGVSLVSIK</sequence>
<dbReference type="GO" id="GO:0009103">
    <property type="term" value="P:lipopolysaccharide biosynthetic process"/>
    <property type="evidence" value="ECO:0007669"/>
    <property type="project" value="UniProtKB-KW"/>
</dbReference>
<dbReference type="InterPro" id="IPR000620">
    <property type="entry name" value="EamA_dom"/>
</dbReference>
<evidence type="ECO:0000256" key="10">
    <source>
        <dbReference type="ARBA" id="ARBA00023136"/>
    </source>
</evidence>
<dbReference type="Gene3D" id="1.10.3730.20">
    <property type="match status" value="1"/>
</dbReference>
<feature type="transmembrane region" description="Helical" evidence="11">
    <location>
        <begin position="96"/>
        <end position="114"/>
    </location>
</feature>
<dbReference type="PANTHER" id="PTHR30561">
    <property type="entry name" value="SMR FAMILY PROTON-DEPENDENT DRUG EFFLUX TRANSPORTER SUGE"/>
    <property type="match status" value="1"/>
</dbReference>